<dbReference type="Proteomes" id="UP000654345">
    <property type="component" value="Unassembled WGS sequence"/>
</dbReference>
<organism evidence="2 3">
    <name type="scientific">Ktedonobacter robiniae</name>
    <dbReference type="NCBI Taxonomy" id="2778365"/>
    <lineage>
        <taxon>Bacteria</taxon>
        <taxon>Bacillati</taxon>
        <taxon>Chloroflexota</taxon>
        <taxon>Ktedonobacteria</taxon>
        <taxon>Ktedonobacterales</taxon>
        <taxon>Ktedonobacteraceae</taxon>
        <taxon>Ktedonobacter</taxon>
    </lineage>
</organism>
<accession>A0ABQ3V4T0</accession>
<dbReference type="EMBL" id="BNJG01000003">
    <property type="protein sequence ID" value="GHO59895.1"/>
    <property type="molecule type" value="Genomic_DNA"/>
</dbReference>
<reference evidence="2 3" key="1">
    <citation type="journal article" date="2021" name="Int. J. Syst. Evol. Microbiol.">
        <title>Reticulibacter mediterranei gen. nov., sp. nov., within the new family Reticulibacteraceae fam. nov., and Ktedonospora formicarum gen. nov., sp. nov., Ktedonobacter robiniae sp. nov., Dictyobacter formicarum sp. nov. and Dictyobacter arantiisoli sp. nov., belonging to the class Ktedonobacteria.</title>
        <authorList>
            <person name="Yabe S."/>
            <person name="Zheng Y."/>
            <person name="Wang C.M."/>
            <person name="Sakai Y."/>
            <person name="Abe K."/>
            <person name="Yokota A."/>
            <person name="Donadio S."/>
            <person name="Cavaletti L."/>
            <person name="Monciardini P."/>
        </authorList>
    </citation>
    <scope>NUCLEOTIDE SEQUENCE [LARGE SCALE GENOMIC DNA]</scope>
    <source>
        <strain evidence="2 3">SOSP1-30</strain>
    </source>
</reference>
<evidence type="ECO:0000313" key="3">
    <source>
        <dbReference type="Proteomes" id="UP000654345"/>
    </source>
</evidence>
<dbReference type="Pfam" id="PF01636">
    <property type="entry name" value="APH"/>
    <property type="match status" value="1"/>
</dbReference>
<evidence type="ECO:0000313" key="2">
    <source>
        <dbReference type="EMBL" id="GHO59895.1"/>
    </source>
</evidence>
<protein>
    <recommendedName>
        <fullName evidence="1">Aminoglycoside phosphotransferase domain-containing protein</fullName>
    </recommendedName>
</protein>
<dbReference type="RefSeq" id="WP_201376032.1">
    <property type="nucleotide sequence ID" value="NZ_BNJG01000003.1"/>
</dbReference>
<evidence type="ECO:0000259" key="1">
    <source>
        <dbReference type="Pfam" id="PF01636"/>
    </source>
</evidence>
<dbReference type="InterPro" id="IPR002575">
    <property type="entry name" value="Aminoglycoside_PTrfase"/>
</dbReference>
<keyword evidence="3" id="KW-1185">Reference proteome</keyword>
<feature type="domain" description="Aminoglycoside phosphotransferase" evidence="1">
    <location>
        <begin position="95"/>
        <end position="257"/>
    </location>
</feature>
<proteinExistence type="predicted"/>
<sequence>MSTDQGRPLSILKMRVEELLTEVWGNEVQLAPNAADLKASGRTQVYRFSLLKKSVDAPQHVIVKALHMTEGISEASNTAPENAFQLLFNDWAGLQFLSEIAPHLALAPRFYAGNKAHGLIVIEDLGTVNGLHHLLLADNPKVAEEAAVQYAATMGKMHAATIGKQEAFSHIRQELGPVDIPDYAWISSALWETIHMLNVAPAAGIEDELKLLTSIMENPGPFSAYTHGDPCPDNILLGTSGKLFDFEFGAYRHALIEGVYARMPFPTCWCVSRLPTHIIHRMEASYRMELAKGCPAAHDDKLFAQAVAAACAYWTIDDCRFLHLHLKQDWQWSPGLATARQRFLLRFDVAREAIEASEYLQALGKTFERIAGRLRELLPPEADQMPYYPAFR</sequence>
<comment type="caution">
    <text evidence="2">The sequence shown here is derived from an EMBL/GenBank/DDBJ whole genome shotgun (WGS) entry which is preliminary data.</text>
</comment>
<name>A0ABQ3V4T0_9CHLR</name>
<dbReference type="InterPro" id="IPR011009">
    <property type="entry name" value="Kinase-like_dom_sf"/>
</dbReference>
<gene>
    <name evidence="2" type="ORF">KSB_83700</name>
</gene>
<dbReference type="SUPFAM" id="SSF56112">
    <property type="entry name" value="Protein kinase-like (PK-like)"/>
    <property type="match status" value="1"/>
</dbReference>